<evidence type="ECO:0000313" key="3">
    <source>
        <dbReference type="Proteomes" id="UP000838756"/>
    </source>
</evidence>
<dbReference type="Proteomes" id="UP000838756">
    <property type="component" value="Unassembled WGS sequence"/>
</dbReference>
<evidence type="ECO:0000256" key="1">
    <source>
        <dbReference type="SAM" id="MobiDB-lite"/>
    </source>
</evidence>
<feature type="region of interest" description="Disordered" evidence="1">
    <location>
        <begin position="16"/>
        <end position="38"/>
    </location>
</feature>
<comment type="caution">
    <text evidence="2">The sequence shown here is derived from an EMBL/GenBank/DDBJ whole genome shotgun (WGS) entry which is preliminary data.</text>
</comment>
<gene>
    <name evidence="2" type="primary">jg11247</name>
    <name evidence="2" type="ORF">PAEG_LOCUS14680</name>
</gene>
<dbReference type="EMBL" id="CAKXAJ010025267">
    <property type="protein sequence ID" value="CAH2237391.1"/>
    <property type="molecule type" value="Genomic_DNA"/>
</dbReference>
<name>A0A8S4RMM9_9NEOP</name>
<protein>
    <submittedName>
        <fullName evidence="2">Jg11247 protein</fullName>
    </submittedName>
</protein>
<keyword evidence="3" id="KW-1185">Reference proteome</keyword>
<feature type="compositionally biased region" description="Basic and acidic residues" evidence="1">
    <location>
        <begin position="21"/>
        <end position="38"/>
    </location>
</feature>
<proteinExistence type="predicted"/>
<sequence>MPMILRGVAYYDGYRKTQSSQEKENPVPVDTEKHSCSSHKDFPVEEIELTALDSESRVAAPFGYIYNNSRSLTVAIRNIRNQELIRRNRVTDVAQRTKVALTDVGVPKNWNGDLAPVNAALVAPSRGGRLTSSESEGATGPKRHKTVVFGTTYKRPMSSSGRPLVDIMIMIFAYKSPIDKRFYTPLFLVCRYLE</sequence>
<organism evidence="2 3">
    <name type="scientific">Pararge aegeria aegeria</name>
    <dbReference type="NCBI Taxonomy" id="348720"/>
    <lineage>
        <taxon>Eukaryota</taxon>
        <taxon>Metazoa</taxon>
        <taxon>Ecdysozoa</taxon>
        <taxon>Arthropoda</taxon>
        <taxon>Hexapoda</taxon>
        <taxon>Insecta</taxon>
        <taxon>Pterygota</taxon>
        <taxon>Neoptera</taxon>
        <taxon>Endopterygota</taxon>
        <taxon>Lepidoptera</taxon>
        <taxon>Glossata</taxon>
        <taxon>Ditrysia</taxon>
        <taxon>Papilionoidea</taxon>
        <taxon>Nymphalidae</taxon>
        <taxon>Satyrinae</taxon>
        <taxon>Satyrini</taxon>
        <taxon>Parargina</taxon>
        <taxon>Pararge</taxon>
    </lineage>
</organism>
<accession>A0A8S4RMM9</accession>
<dbReference type="AlphaFoldDB" id="A0A8S4RMM9"/>
<evidence type="ECO:0000313" key="2">
    <source>
        <dbReference type="EMBL" id="CAH2237391.1"/>
    </source>
</evidence>
<dbReference type="OrthoDB" id="7466345at2759"/>
<reference evidence="2" key="1">
    <citation type="submission" date="2022-03" db="EMBL/GenBank/DDBJ databases">
        <authorList>
            <person name="Lindestad O."/>
        </authorList>
    </citation>
    <scope>NUCLEOTIDE SEQUENCE</scope>
</reference>